<reference evidence="1" key="1">
    <citation type="journal article" date="2021" name="PeerJ">
        <title>Extensive microbial diversity within the chicken gut microbiome revealed by metagenomics and culture.</title>
        <authorList>
            <person name="Gilroy R."/>
            <person name="Ravi A."/>
            <person name="Getino M."/>
            <person name="Pursley I."/>
            <person name="Horton D.L."/>
            <person name="Alikhan N.F."/>
            <person name="Baker D."/>
            <person name="Gharbi K."/>
            <person name="Hall N."/>
            <person name="Watson M."/>
            <person name="Adriaenssens E.M."/>
            <person name="Foster-Nyarko E."/>
            <person name="Jarju S."/>
            <person name="Secka A."/>
            <person name="Antonio M."/>
            <person name="Oren A."/>
            <person name="Chaudhuri R.R."/>
            <person name="La Ragione R."/>
            <person name="Hildebrand F."/>
            <person name="Pallen M.J."/>
        </authorList>
    </citation>
    <scope>NUCLEOTIDE SEQUENCE</scope>
    <source>
        <strain evidence="1">5134</strain>
    </source>
</reference>
<dbReference type="Proteomes" id="UP000886844">
    <property type="component" value="Unassembled WGS sequence"/>
</dbReference>
<name>A0A9D2CBU4_9BACT</name>
<dbReference type="EMBL" id="DXDA01000004">
    <property type="protein sequence ID" value="HIY67850.1"/>
    <property type="molecule type" value="Genomic_DNA"/>
</dbReference>
<evidence type="ECO:0000313" key="1">
    <source>
        <dbReference type="EMBL" id="HIY67850.1"/>
    </source>
</evidence>
<organism evidence="1 2">
    <name type="scientific">Candidatus Alistipes intestinigallinarum</name>
    <dbReference type="NCBI Taxonomy" id="2838440"/>
    <lineage>
        <taxon>Bacteria</taxon>
        <taxon>Pseudomonadati</taxon>
        <taxon>Bacteroidota</taxon>
        <taxon>Bacteroidia</taxon>
        <taxon>Bacteroidales</taxon>
        <taxon>Rikenellaceae</taxon>
        <taxon>Alistipes</taxon>
    </lineage>
</organism>
<dbReference type="AlphaFoldDB" id="A0A9D2CBU4"/>
<protein>
    <recommendedName>
        <fullName evidence="3">Tail protein</fullName>
    </recommendedName>
</protein>
<sequence>MRRKIRLYIGDSEVDLSTDSLVLMNYKADDLNNPAIVKNSYSQQVTLPSTRNNDAIFGMMFRADRKTTAGSGGTGPAFSPLVRTPFSIYSEAGELLESGYVKLDSVTDKNGRVSYGVTLYGGLGSFFYTLSYDDEGNELTLADLPLLSDDPDDKIEFTINKETVAEAWASLRAGTAGPWQVVNFAPAYNGLPEGDFSADVGVGNPANVGGETSYPDGSNVYRPINNNALYDLGEEFTEWQTKDLRSYLQRPVFSVKGMIAAIGRYAASKGFTLNLDDTFFNSANEAYEKAWVTLPLLTTYEQDGESGEWDISGDASSENVYAGDYKAGLTAILNPGSTSPDALVTVSLVPSIYLTTSALASGDYAYLNNPANIPSNPYHGTMLFLQLQLLDDQGGVVAASPIQEYISSQLDSMMSPMDWANLGNLDGAYYGSGAQLTECGRLDKVTTLAGSSHSIPDASIQTMTVSGVGSTSAVLRIWVRIINYTVAGGVGTWSMTSDENMKLASNYADLRTYDVVSYGVNISSGTLEYVIDAQLRSDSKITQSIMLSDTMTPADFLLSYSKTFGLSYTYDKGSKTVSLLTRNSLYTPEVVDIEDRIDRSKEIKTTPLVSESKWLSFASGEAEGDFVEFYRKKYGREYGDQKVNTGYDFNADTNDVLESVEFTGGAEVLEKSIYYNNITSGPTGPSGLNGRTRICSTFLNGAASYKLYLNGSDKDDSVDLEGITPDATATITPFNVPLPAYDIIPKLQCHTDDGSATDGKGILLFLRGSIADDEAAATAYARFIITDDSSAMYDLNGGPCWDLSEGIAASDMPIFGRHWMSGNEIEQMMDFGIPAEIDIPNLSVNSEASIYTRYWKSYIEDMYNVDTRICSAYVDFRGIQVSDEMLRKFFFFDGAIWRLNGISNYSLTTVGTTQCEFVKVMDMKAYTEEQTLPTFYTLTVNGSADDFTAPKVSLGGSTLTYPVVSDGTPVASSEQSWLKPTLTESGDLQIAVSRNISSSGTVVGKPRSGSVVVSLQEDPSLKIVITINQGGVVN</sequence>
<comment type="caution">
    <text evidence="1">The sequence shown here is derived from an EMBL/GenBank/DDBJ whole genome shotgun (WGS) entry which is preliminary data.</text>
</comment>
<gene>
    <name evidence="1" type="ORF">H9828_00355</name>
</gene>
<reference evidence="1" key="2">
    <citation type="submission" date="2021-04" db="EMBL/GenBank/DDBJ databases">
        <authorList>
            <person name="Gilroy R."/>
        </authorList>
    </citation>
    <scope>NUCLEOTIDE SEQUENCE</scope>
    <source>
        <strain evidence="1">5134</strain>
    </source>
</reference>
<accession>A0A9D2CBU4</accession>
<evidence type="ECO:0000313" key="2">
    <source>
        <dbReference type="Proteomes" id="UP000886844"/>
    </source>
</evidence>
<proteinExistence type="predicted"/>
<evidence type="ECO:0008006" key="3">
    <source>
        <dbReference type="Google" id="ProtNLM"/>
    </source>
</evidence>